<dbReference type="EMBL" id="JBCLYO010000001">
    <property type="protein sequence ID" value="KAL0097605.1"/>
    <property type="molecule type" value="Genomic_DNA"/>
</dbReference>
<evidence type="ECO:0000313" key="10">
    <source>
        <dbReference type="Proteomes" id="UP001448207"/>
    </source>
</evidence>
<keyword evidence="5" id="KW-0653">Protein transport</keyword>
<keyword evidence="6" id="KW-0333">Golgi apparatus</keyword>
<keyword evidence="4" id="KW-0813">Transport</keyword>
<reference evidence="9 10" key="1">
    <citation type="submission" date="2024-04" db="EMBL/GenBank/DDBJ databases">
        <title>Symmetric and asymmetric DNA N6-adenine methylation regulates different biological responses in Mucorales.</title>
        <authorList>
            <consortium name="Lawrence Berkeley National Laboratory"/>
            <person name="Lax C."/>
            <person name="Mondo S.J."/>
            <person name="Osorio-Concepcion M."/>
            <person name="Muszewska A."/>
            <person name="Corrochano-Luque M."/>
            <person name="Gutierrez G."/>
            <person name="Riley R."/>
            <person name="Lipzen A."/>
            <person name="Guo J."/>
            <person name="Hundley H."/>
            <person name="Amirebrahimi M."/>
            <person name="Ng V."/>
            <person name="Lorenzo-Gutierrez D."/>
            <person name="Binder U."/>
            <person name="Yang J."/>
            <person name="Song Y."/>
            <person name="Canovas D."/>
            <person name="Navarro E."/>
            <person name="Freitag M."/>
            <person name="Gabaldon T."/>
            <person name="Grigoriev I.V."/>
            <person name="Corrochano L.M."/>
            <person name="Nicolas F.E."/>
            <person name="Garre V."/>
        </authorList>
    </citation>
    <scope>NUCLEOTIDE SEQUENCE [LARGE SCALE GENOMIC DNA]</scope>
    <source>
        <strain evidence="9 10">L51</strain>
    </source>
</reference>
<keyword evidence="10" id="KW-1185">Reference proteome</keyword>
<keyword evidence="8" id="KW-1133">Transmembrane helix</keyword>
<evidence type="ECO:0000256" key="1">
    <source>
        <dbReference type="ARBA" id="ARBA00004395"/>
    </source>
</evidence>
<evidence type="ECO:0000256" key="8">
    <source>
        <dbReference type="SAM" id="Phobius"/>
    </source>
</evidence>
<accession>A0ABR3BFG6</accession>
<dbReference type="Pfam" id="PF08700">
    <property type="entry name" value="VPS51_Exo84_N"/>
    <property type="match status" value="1"/>
</dbReference>
<evidence type="ECO:0000256" key="2">
    <source>
        <dbReference type="ARBA" id="ARBA00006653"/>
    </source>
</evidence>
<name>A0ABR3BFG6_PHYBL</name>
<comment type="similarity">
    <text evidence="2">Belongs to the COG1 family.</text>
</comment>
<feature type="transmembrane region" description="Helical" evidence="8">
    <location>
        <begin position="139"/>
        <end position="158"/>
    </location>
</feature>
<evidence type="ECO:0000256" key="3">
    <source>
        <dbReference type="ARBA" id="ARBA00020978"/>
    </source>
</evidence>
<evidence type="ECO:0000313" key="9">
    <source>
        <dbReference type="EMBL" id="KAL0097605.1"/>
    </source>
</evidence>
<dbReference type="InterPro" id="IPR033370">
    <property type="entry name" value="COG1"/>
</dbReference>
<comment type="subcellular location">
    <subcellularLocation>
        <location evidence="1">Golgi apparatus membrane</location>
        <topology evidence="1">Peripheral membrane protein</topology>
    </subcellularLocation>
</comment>
<organism evidence="9 10">
    <name type="scientific">Phycomyces blakesleeanus</name>
    <dbReference type="NCBI Taxonomy" id="4837"/>
    <lineage>
        <taxon>Eukaryota</taxon>
        <taxon>Fungi</taxon>
        <taxon>Fungi incertae sedis</taxon>
        <taxon>Mucoromycota</taxon>
        <taxon>Mucoromycotina</taxon>
        <taxon>Mucoromycetes</taxon>
        <taxon>Mucorales</taxon>
        <taxon>Phycomycetaceae</taxon>
        <taxon>Phycomyces</taxon>
    </lineage>
</organism>
<proteinExistence type="inferred from homology"/>
<dbReference type="Proteomes" id="UP001448207">
    <property type="component" value="Unassembled WGS sequence"/>
</dbReference>
<evidence type="ECO:0000256" key="7">
    <source>
        <dbReference type="ARBA" id="ARBA00023136"/>
    </source>
</evidence>
<evidence type="ECO:0000256" key="4">
    <source>
        <dbReference type="ARBA" id="ARBA00022448"/>
    </source>
</evidence>
<evidence type="ECO:0000256" key="6">
    <source>
        <dbReference type="ARBA" id="ARBA00023034"/>
    </source>
</evidence>
<keyword evidence="8" id="KW-0812">Transmembrane</keyword>
<sequence>MVILDDAVLNSDPDTVLSQASIAQVRSLEKKTRVAIETQKKELRARVGEQYLDLISAADCIIAMSKNANKIQEKLRRMQSVCDGHAVRQKAALVRDSHPVTGRQQRPVYTLAALIKSLADVPEQVSFREFYVSYPPTHARIYIITIIITVTVIIKQFWREKSKIHELKMK</sequence>
<protein>
    <recommendedName>
        <fullName evidence="3">Conserved oligomeric Golgi complex subunit 1</fullName>
    </recommendedName>
</protein>
<dbReference type="PANTHER" id="PTHR31658">
    <property type="entry name" value="CONSERVED OLIGOMERIC GOLGI COMPLEX SUBUNIT 1"/>
    <property type="match status" value="1"/>
</dbReference>
<keyword evidence="7 8" id="KW-0472">Membrane</keyword>
<dbReference type="PANTHER" id="PTHR31658:SF0">
    <property type="entry name" value="CONSERVED OLIGOMERIC GOLGI COMPLEX SUBUNIT 1"/>
    <property type="match status" value="1"/>
</dbReference>
<comment type="caution">
    <text evidence="9">The sequence shown here is derived from an EMBL/GenBank/DDBJ whole genome shotgun (WGS) entry which is preliminary data.</text>
</comment>
<evidence type="ECO:0000256" key="5">
    <source>
        <dbReference type="ARBA" id="ARBA00022927"/>
    </source>
</evidence>
<gene>
    <name evidence="9" type="ORF">J3Q64DRAFT_1066048</name>
</gene>